<comment type="caution">
    <text evidence="5">The sequence shown here is derived from an EMBL/GenBank/DDBJ whole genome shotgun (WGS) entry which is preliminary data.</text>
</comment>
<dbReference type="Gene3D" id="3.10.105.10">
    <property type="entry name" value="Dipeptide-binding Protein, Domain 3"/>
    <property type="match status" value="1"/>
</dbReference>
<sequence>MVITTAGRDTDNNPSGMERHMTIKKTLLASVIGAAMTSAALAPAAQAETTLRMAYDADPVSLDIHEQLSGGILQLSHMTFDPLVRWTKDLEIEPRLATDWERVDDTTLRMNLREGVEFHSGNAFTAEDVVWTIERLKRSPDFKAIFEPIEGASAVDEHTVEIKTKKPYPLLLNLATYIFPMDSQFYSGEDSDGDPKDEIVKNGNSYASRHLSGTGPYEVTDRQQGVRVAFERNDDYWDEQSPGNVDKIVLKPISENATRVAALLSGDVDFIAPVPPNDLERVREDDNAKLVTMSGTRIILFHMNQERVEAFQDPRVRQAFAYAINQEGIADRLMKGFATPAAQLSPEGYAGHNDGLEPRYDLEKAKQLMAEAGYEDGFEITMMAPNNRYVNDAKIAQAVAAMLARINVKVDLKTLPKAQYWGEYDDRVADMMMIGWHADTEDSANFHEYLTACPDLDSGAGQYNAGNYCNPEVDKLVSEANLELDQQKRAEMLQQMEQTLYDEAAFIPLHWQDLAWAADTNVDLEPIVNVMNFPYLGDLVVEEED</sequence>
<evidence type="ECO:0000259" key="4">
    <source>
        <dbReference type="Pfam" id="PF00496"/>
    </source>
</evidence>
<dbReference type="Pfam" id="PF00496">
    <property type="entry name" value="SBP_bac_5"/>
    <property type="match status" value="1"/>
</dbReference>
<dbReference type="InterPro" id="IPR000914">
    <property type="entry name" value="SBP_5_dom"/>
</dbReference>
<dbReference type="GO" id="GO:0030288">
    <property type="term" value="C:outer membrane-bounded periplasmic space"/>
    <property type="evidence" value="ECO:0007669"/>
    <property type="project" value="UniProtKB-ARBA"/>
</dbReference>
<evidence type="ECO:0000256" key="3">
    <source>
        <dbReference type="ARBA" id="ARBA00022729"/>
    </source>
</evidence>
<dbReference type="InterPro" id="IPR030678">
    <property type="entry name" value="Peptide/Ni-bd"/>
</dbReference>
<accession>A0A1B8P2B7</accession>
<evidence type="ECO:0000256" key="1">
    <source>
        <dbReference type="ARBA" id="ARBA00005695"/>
    </source>
</evidence>
<dbReference type="PANTHER" id="PTHR30290">
    <property type="entry name" value="PERIPLASMIC BINDING COMPONENT OF ABC TRANSPORTER"/>
    <property type="match status" value="1"/>
</dbReference>
<evidence type="ECO:0000256" key="2">
    <source>
        <dbReference type="ARBA" id="ARBA00022448"/>
    </source>
</evidence>
<evidence type="ECO:0000313" key="5">
    <source>
        <dbReference type="EMBL" id="OBX36379.1"/>
    </source>
</evidence>
<comment type="similarity">
    <text evidence="1">Belongs to the bacterial solute-binding protein 5 family.</text>
</comment>
<dbReference type="PANTHER" id="PTHR30290:SF9">
    <property type="entry name" value="OLIGOPEPTIDE-BINDING PROTEIN APPA"/>
    <property type="match status" value="1"/>
</dbReference>
<name>A0A1B8P2B7_HALEL</name>
<dbReference type="Proteomes" id="UP000092504">
    <property type="component" value="Unassembled WGS sequence"/>
</dbReference>
<keyword evidence="3" id="KW-0732">Signal</keyword>
<keyword evidence="2" id="KW-0813">Transport</keyword>
<dbReference type="InterPro" id="IPR039424">
    <property type="entry name" value="SBP_5"/>
</dbReference>
<dbReference type="GO" id="GO:1904680">
    <property type="term" value="F:peptide transmembrane transporter activity"/>
    <property type="evidence" value="ECO:0007669"/>
    <property type="project" value="TreeGrafter"/>
</dbReference>
<dbReference type="PATRIC" id="fig|2746.7.peg.743"/>
<dbReference type="CDD" id="cd08498">
    <property type="entry name" value="PBP2_NikA_DppA_OppA_like_2"/>
    <property type="match status" value="1"/>
</dbReference>
<dbReference type="PIRSF" id="PIRSF002741">
    <property type="entry name" value="MppA"/>
    <property type="match status" value="1"/>
</dbReference>
<feature type="domain" description="Solute-binding protein family 5" evidence="4">
    <location>
        <begin position="91"/>
        <end position="453"/>
    </location>
</feature>
<dbReference type="GO" id="GO:0043190">
    <property type="term" value="C:ATP-binding cassette (ABC) transporter complex"/>
    <property type="evidence" value="ECO:0007669"/>
    <property type="project" value="InterPro"/>
</dbReference>
<proteinExistence type="inferred from homology"/>
<dbReference type="Gene3D" id="3.40.190.10">
    <property type="entry name" value="Periplasmic binding protein-like II"/>
    <property type="match status" value="1"/>
</dbReference>
<reference evidence="5 6" key="1">
    <citation type="submission" date="2016-06" db="EMBL/GenBank/DDBJ databases">
        <title>Genome sequence of halotolerant plant growth promoting strain of Halomonas elongata HEK1 isolated from salterns of Rann of Kutch, Gujarat, India.</title>
        <authorList>
            <person name="Gaba S."/>
            <person name="Singh R.N."/>
            <person name="Abrol S."/>
            <person name="Kaushik R."/>
            <person name="Saxena A.K."/>
        </authorList>
    </citation>
    <scope>NUCLEOTIDE SEQUENCE [LARGE SCALE GENOMIC DNA]</scope>
    <source>
        <strain evidence="5 6">HEK1</strain>
    </source>
</reference>
<gene>
    <name evidence="5" type="primary">hbpA</name>
    <name evidence="5" type="ORF">A8U91_00721</name>
</gene>
<protein>
    <submittedName>
        <fullName evidence="5">Heme-binding protein A</fullName>
    </submittedName>
</protein>
<organism evidence="5 6">
    <name type="scientific">Halomonas elongata</name>
    <dbReference type="NCBI Taxonomy" id="2746"/>
    <lineage>
        <taxon>Bacteria</taxon>
        <taxon>Pseudomonadati</taxon>
        <taxon>Pseudomonadota</taxon>
        <taxon>Gammaproteobacteria</taxon>
        <taxon>Oceanospirillales</taxon>
        <taxon>Halomonadaceae</taxon>
        <taxon>Halomonas</taxon>
    </lineage>
</organism>
<evidence type="ECO:0000313" key="6">
    <source>
        <dbReference type="Proteomes" id="UP000092504"/>
    </source>
</evidence>
<dbReference type="EMBL" id="MAJD01000001">
    <property type="protein sequence ID" value="OBX36379.1"/>
    <property type="molecule type" value="Genomic_DNA"/>
</dbReference>
<dbReference type="SUPFAM" id="SSF53850">
    <property type="entry name" value="Periplasmic binding protein-like II"/>
    <property type="match status" value="1"/>
</dbReference>
<dbReference type="Gene3D" id="3.90.76.10">
    <property type="entry name" value="Dipeptide-binding Protein, Domain 1"/>
    <property type="match status" value="1"/>
</dbReference>
<dbReference type="AlphaFoldDB" id="A0A1B8P2B7"/>
<dbReference type="GO" id="GO:0015833">
    <property type="term" value="P:peptide transport"/>
    <property type="evidence" value="ECO:0007669"/>
    <property type="project" value="TreeGrafter"/>
</dbReference>